<comment type="caution">
    <text evidence="10">The sequence shown here is derived from an EMBL/GenBank/DDBJ whole genome shotgun (WGS) entry which is preliminary data.</text>
</comment>
<feature type="domain" description="Calcineurin-like phosphoesterase" evidence="8">
    <location>
        <begin position="1"/>
        <end position="237"/>
    </location>
</feature>
<evidence type="ECO:0000259" key="8">
    <source>
        <dbReference type="Pfam" id="PF00149"/>
    </source>
</evidence>
<dbReference type="GO" id="GO:0004527">
    <property type="term" value="F:exonuclease activity"/>
    <property type="evidence" value="ECO:0007669"/>
    <property type="project" value="UniProtKB-KW"/>
</dbReference>
<keyword evidence="7" id="KW-0233">DNA recombination</keyword>
<dbReference type="Pfam" id="PF12320">
    <property type="entry name" value="SbcD_C"/>
    <property type="match status" value="1"/>
</dbReference>
<dbReference type="Proteomes" id="UP001196980">
    <property type="component" value="Unassembled WGS sequence"/>
</dbReference>
<dbReference type="PANTHER" id="PTHR30337">
    <property type="entry name" value="COMPONENT OF ATP-DEPENDENT DSDNA EXONUCLEASE"/>
    <property type="match status" value="1"/>
</dbReference>
<organism evidence="10 11">
    <name type="scientific">Candidatus Magnetobacterium casense</name>
    <dbReference type="NCBI Taxonomy" id="1455061"/>
    <lineage>
        <taxon>Bacteria</taxon>
        <taxon>Pseudomonadati</taxon>
        <taxon>Nitrospirota</taxon>
        <taxon>Thermodesulfovibrionia</taxon>
        <taxon>Thermodesulfovibrionales</taxon>
        <taxon>Candidatus Magnetobacteriaceae</taxon>
        <taxon>Candidatus Magnetobacterium</taxon>
    </lineage>
</organism>
<accession>A0ABS6RX42</accession>
<reference evidence="10 11" key="1">
    <citation type="journal article" date="2020" name="J Geophys Res Biogeosci">
        <title>Magnetotaxis as an Adaptation to Enable Bacterial Shuttling of Microbial Sulfur and Sulfur Cycling Across Aquatic Oxic#Anoxic Interfaces.</title>
        <authorList>
            <person name="Li J."/>
            <person name="Liu P."/>
            <person name="Wang J."/>
            <person name="Roberts A.P."/>
            <person name="Pan Y."/>
        </authorList>
    </citation>
    <scope>NUCLEOTIDE SEQUENCE [LARGE SCALE GENOMIC DNA]</scope>
    <source>
        <strain evidence="10 11">MYR-1_YQ</strain>
    </source>
</reference>
<name>A0ABS6RX42_9BACT</name>
<comment type="similarity">
    <text evidence="1 7">Belongs to the SbcD family.</text>
</comment>
<comment type="subunit">
    <text evidence="2 7">Heterodimer of SbcC and SbcD.</text>
</comment>
<dbReference type="PANTHER" id="PTHR30337:SF0">
    <property type="entry name" value="NUCLEASE SBCCD SUBUNIT D"/>
    <property type="match status" value="1"/>
</dbReference>
<evidence type="ECO:0000256" key="1">
    <source>
        <dbReference type="ARBA" id="ARBA00010555"/>
    </source>
</evidence>
<dbReference type="InterPro" id="IPR004843">
    <property type="entry name" value="Calcineurin-like_PHP"/>
</dbReference>
<evidence type="ECO:0000256" key="5">
    <source>
        <dbReference type="ARBA" id="ARBA00022801"/>
    </source>
</evidence>
<dbReference type="CDD" id="cd00840">
    <property type="entry name" value="MPP_Mre11_N"/>
    <property type="match status" value="1"/>
</dbReference>
<proteinExistence type="inferred from homology"/>
<keyword evidence="6 7" id="KW-0269">Exonuclease</keyword>
<evidence type="ECO:0000256" key="3">
    <source>
        <dbReference type="ARBA" id="ARBA00013365"/>
    </source>
</evidence>
<evidence type="ECO:0000259" key="9">
    <source>
        <dbReference type="Pfam" id="PF12320"/>
    </source>
</evidence>
<evidence type="ECO:0000256" key="2">
    <source>
        <dbReference type="ARBA" id="ARBA00011322"/>
    </source>
</evidence>
<dbReference type="Pfam" id="PF00149">
    <property type="entry name" value="Metallophos"/>
    <property type="match status" value="1"/>
</dbReference>
<dbReference type="InterPro" id="IPR050535">
    <property type="entry name" value="DNA_Repair-Maintenance_Comp"/>
</dbReference>
<dbReference type="NCBIfam" id="TIGR00619">
    <property type="entry name" value="sbcd"/>
    <property type="match status" value="1"/>
</dbReference>
<dbReference type="InterPro" id="IPR026843">
    <property type="entry name" value="SbcD_C"/>
</dbReference>
<comment type="function">
    <text evidence="7">SbcCD cleaves DNA hairpin structures. These structures can inhibit DNA replication and are intermediates in certain DNA recombination reactions. The complex acts as a 3'-&gt;5' double strand exonuclease that can open hairpins. It also has a 5' single-strand endonuclease activity.</text>
</comment>
<evidence type="ECO:0000313" key="10">
    <source>
        <dbReference type="EMBL" id="MBV6341209.1"/>
    </source>
</evidence>
<keyword evidence="7" id="KW-0255">Endonuclease</keyword>
<dbReference type="InterPro" id="IPR041796">
    <property type="entry name" value="Mre11_N"/>
</dbReference>
<feature type="domain" description="Nuclease SbcCD subunit D C-terminal" evidence="9">
    <location>
        <begin position="286"/>
        <end position="381"/>
    </location>
</feature>
<evidence type="ECO:0000256" key="6">
    <source>
        <dbReference type="ARBA" id="ARBA00022839"/>
    </source>
</evidence>
<keyword evidence="7" id="KW-0235">DNA replication</keyword>
<dbReference type="EMBL" id="JABXWD010000082">
    <property type="protein sequence ID" value="MBV6341209.1"/>
    <property type="molecule type" value="Genomic_DNA"/>
</dbReference>
<gene>
    <name evidence="7" type="primary">sbcD</name>
    <name evidence="10" type="ORF">HWQ67_06385</name>
</gene>
<feature type="non-terminal residue" evidence="10">
    <location>
        <position position="1"/>
    </location>
</feature>
<evidence type="ECO:0000256" key="7">
    <source>
        <dbReference type="RuleBase" id="RU363069"/>
    </source>
</evidence>
<keyword evidence="4 7" id="KW-0540">Nuclease</keyword>
<protein>
    <recommendedName>
        <fullName evidence="3 7">Nuclease SbcCD subunit D</fullName>
    </recommendedName>
</protein>
<sequence length="410" mass="46258">IIHTSDWHIGHSLYGRKRYEEFEAFFRWLAGLIEGERVDVLLVAGDVFDSSAPSHRAQELYYRFLWSVARSGCSHVVITGGNHDSASFLNAPGELLRALNIHVVGCIGESEEVEPEVLTLSDAGGRAGLIICAVPYLRDRDVRRVDAGESLQDKQLKLVEGIVAHYHRVCQRALQIRDNLRADIPIVAMGHLFTAGGRCIDGDGVRQTSYVGSLAHVGWEAFPDCIDYLALGHLHVPQTVGNSETRRYCGSPLPMGFGSAMQESYVLSIETQPRPMRVTPIPVPKLQPMESICGNWSDISRRLEQLKANHSKAWLEIVYEGDELISNLRQRLERAVEETGLEILRIKNYRMMERIIKRMSVDETLDDLNEDDIFNRCLEAHNIPPIQRRELLATYSEAVLATREDDRMSQ</sequence>
<evidence type="ECO:0000256" key="4">
    <source>
        <dbReference type="ARBA" id="ARBA00022722"/>
    </source>
</evidence>
<dbReference type="InterPro" id="IPR004593">
    <property type="entry name" value="SbcD"/>
</dbReference>
<keyword evidence="11" id="KW-1185">Reference proteome</keyword>
<keyword evidence="5 7" id="KW-0378">Hydrolase</keyword>
<evidence type="ECO:0000313" key="11">
    <source>
        <dbReference type="Proteomes" id="UP001196980"/>
    </source>
</evidence>